<accession>X0YTR8</accession>
<gene>
    <name evidence="1" type="ORF">S01H1_65831</name>
</gene>
<dbReference type="EMBL" id="BARS01043487">
    <property type="protein sequence ID" value="GAG40031.1"/>
    <property type="molecule type" value="Genomic_DNA"/>
</dbReference>
<comment type="caution">
    <text evidence="1">The sequence shown here is derived from an EMBL/GenBank/DDBJ whole genome shotgun (WGS) entry which is preliminary data.</text>
</comment>
<proteinExistence type="predicted"/>
<organism evidence="1">
    <name type="scientific">marine sediment metagenome</name>
    <dbReference type="NCBI Taxonomy" id="412755"/>
    <lineage>
        <taxon>unclassified sequences</taxon>
        <taxon>metagenomes</taxon>
        <taxon>ecological metagenomes</taxon>
    </lineage>
</organism>
<reference evidence="1" key="1">
    <citation type="journal article" date="2014" name="Front. Microbiol.">
        <title>High frequency of phylogenetically diverse reductive dehalogenase-homologous genes in deep subseafloor sedimentary metagenomes.</title>
        <authorList>
            <person name="Kawai M."/>
            <person name="Futagami T."/>
            <person name="Toyoda A."/>
            <person name="Takaki Y."/>
            <person name="Nishi S."/>
            <person name="Hori S."/>
            <person name="Arai W."/>
            <person name="Tsubouchi T."/>
            <person name="Morono Y."/>
            <person name="Uchiyama I."/>
            <person name="Ito T."/>
            <person name="Fujiyama A."/>
            <person name="Inagaki F."/>
            <person name="Takami H."/>
        </authorList>
    </citation>
    <scope>NUCLEOTIDE SEQUENCE</scope>
    <source>
        <strain evidence="1">Expedition CK06-06</strain>
    </source>
</reference>
<sequence length="47" mass="5462">MEIKRVAILSKFKILKNMKTLIDAVIYTDIHNELGPDPIHWFPSDLP</sequence>
<dbReference type="AlphaFoldDB" id="X0YTR8"/>
<feature type="non-terminal residue" evidence="1">
    <location>
        <position position="47"/>
    </location>
</feature>
<protein>
    <submittedName>
        <fullName evidence="1">Uncharacterized protein</fullName>
    </submittedName>
</protein>
<evidence type="ECO:0000313" key="1">
    <source>
        <dbReference type="EMBL" id="GAG40031.1"/>
    </source>
</evidence>
<name>X0YTR8_9ZZZZ</name>